<keyword evidence="3" id="KW-0964">Secreted</keyword>
<evidence type="ECO:0000256" key="1">
    <source>
        <dbReference type="ARBA" id="ARBA00001973"/>
    </source>
</evidence>
<gene>
    <name evidence="18" type="ORF">B0J11DRAFT_537188</name>
</gene>
<dbReference type="GO" id="GO:0046872">
    <property type="term" value="F:metal ion binding"/>
    <property type="evidence" value="ECO:0007669"/>
    <property type="project" value="UniProtKB-KW"/>
</dbReference>
<evidence type="ECO:0000256" key="2">
    <source>
        <dbReference type="ARBA" id="ARBA00004613"/>
    </source>
</evidence>
<comment type="cofactor">
    <cofactor evidence="1">
        <name>Cu(2+)</name>
        <dbReference type="ChEBI" id="CHEBI:29036"/>
    </cofactor>
</comment>
<dbReference type="Pfam" id="PF03443">
    <property type="entry name" value="AA9"/>
    <property type="match status" value="1"/>
</dbReference>
<evidence type="ECO:0000256" key="4">
    <source>
        <dbReference type="ARBA" id="ARBA00022723"/>
    </source>
</evidence>
<keyword evidence="9" id="KW-0503">Monooxygenase</keyword>
<evidence type="ECO:0000256" key="16">
    <source>
        <dbReference type="SAM" id="SignalP"/>
    </source>
</evidence>
<evidence type="ECO:0000256" key="10">
    <source>
        <dbReference type="ARBA" id="ARBA00023157"/>
    </source>
</evidence>
<evidence type="ECO:0000256" key="9">
    <source>
        <dbReference type="ARBA" id="ARBA00023033"/>
    </source>
</evidence>
<accession>A0A9P9IFF5</accession>
<comment type="similarity">
    <text evidence="13">Belongs to the polysaccharide monooxygenase AA9 family.</text>
</comment>
<comment type="catalytic activity">
    <reaction evidence="14">
        <text>[(1-&gt;4)-beta-D-glucosyl]n+m + reduced acceptor + O2 = 4-dehydro-beta-D-glucosyl-[(1-&gt;4)-beta-D-glucosyl]n-1 + [(1-&gt;4)-beta-D-glucosyl]m + acceptor + H2O.</text>
        <dbReference type="EC" id="1.14.99.56"/>
    </reaction>
</comment>
<proteinExistence type="inferred from homology"/>
<dbReference type="AlphaFoldDB" id="A0A9P9IFF5"/>
<feature type="signal peptide" evidence="16">
    <location>
        <begin position="1"/>
        <end position="20"/>
    </location>
</feature>
<evidence type="ECO:0000256" key="14">
    <source>
        <dbReference type="ARBA" id="ARBA00045077"/>
    </source>
</evidence>
<keyword evidence="11" id="KW-0119">Carbohydrate metabolism</keyword>
<evidence type="ECO:0000256" key="8">
    <source>
        <dbReference type="ARBA" id="ARBA00023008"/>
    </source>
</evidence>
<dbReference type="Proteomes" id="UP000700596">
    <property type="component" value="Unassembled WGS sequence"/>
</dbReference>
<keyword evidence="19" id="KW-1185">Reference proteome</keyword>
<keyword evidence="18" id="KW-0378">Hydrolase</keyword>
<dbReference type="PANTHER" id="PTHR33353">
    <property type="entry name" value="PUTATIVE (AFU_ORTHOLOGUE AFUA_1G12560)-RELATED"/>
    <property type="match status" value="1"/>
</dbReference>
<dbReference type="InterPro" id="IPR049892">
    <property type="entry name" value="AA9"/>
</dbReference>
<keyword evidence="12" id="KW-0624">Polysaccharide degradation</keyword>
<feature type="domain" description="Auxiliary Activity family 9 catalytic" evidence="17">
    <location>
        <begin position="29"/>
        <end position="208"/>
    </location>
</feature>
<dbReference type="EMBL" id="JAGMWT010000013">
    <property type="protein sequence ID" value="KAH7117977.1"/>
    <property type="molecule type" value="Genomic_DNA"/>
</dbReference>
<comment type="caution">
    <text evidence="18">The sequence shown here is derived from an EMBL/GenBank/DDBJ whole genome shotgun (WGS) entry which is preliminary data.</text>
</comment>
<evidence type="ECO:0000256" key="12">
    <source>
        <dbReference type="ARBA" id="ARBA00023326"/>
    </source>
</evidence>
<dbReference type="PANTHER" id="PTHR33353:SF10">
    <property type="entry name" value="ENDO-BETA-1,4-GLUCANASE D"/>
    <property type="match status" value="1"/>
</dbReference>
<organism evidence="18 19">
    <name type="scientific">Dendryphion nanum</name>
    <dbReference type="NCBI Taxonomy" id="256645"/>
    <lineage>
        <taxon>Eukaryota</taxon>
        <taxon>Fungi</taxon>
        <taxon>Dikarya</taxon>
        <taxon>Ascomycota</taxon>
        <taxon>Pezizomycotina</taxon>
        <taxon>Dothideomycetes</taxon>
        <taxon>Pleosporomycetidae</taxon>
        <taxon>Pleosporales</taxon>
        <taxon>Torulaceae</taxon>
        <taxon>Dendryphion</taxon>
    </lineage>
</organism>
<evidence type="ECO:0000313" key="19">
    <source>
        <dbReference type="Proteomes" id="UP000700596"/>
    </source>
</evidence>
<dbReference type="EC" id="1.14.99.56" evidence="15"/>
<keyword evidence="7" id="KW-0560">Oxidoreductase</keyword>
<dbReference type="InterPro" id="IPR005103">
    <property type="entry name" value="AA9_LPMO"/>
</dbReference>
<sequence length="299" mass="32102">MVNFIRTAIAVTLLATHALAHFKIIDVKDAAGENKFSSVWRGRNENTDESAPVLEANMTSFQFVCGPGKTGPDQPPDTLASPGSGSVTVAAGGSIKIQWELLRVFHPGVLLTYMAKLDGGDFKSAKAENLKFFKANHYRGDAAGEWATSVYAYKLNGIVSTKIPANLPAGKYIMRQEWIAIHDLGKTPPEYYPWCLNVEVTGGSSTPATLDAYPASKLYEIGNVAFRGGLDIGLALFDLKGPDRNQWKMPGPRPLDASYADPVSGVVAEAPAVQQTSQLSTLVQSTTVVQAPPTIGYKN</sequence>
<keyword evidence="5 16" id="KW-0732">Signal</keyword>
<keyword evidence="6" id="KW-0136">Cellulose degradation</keyword>
<dbReference type="GO" id="GO:0030245">
    <property type="term" value="P:cellulose catabolic process"/>
    <property type="evidence" value="ECO:0007669"/>
    <property type="project" value="UniProtKB-KW"/>
</dbReference>
<feature type="chain" id="PRO_5040382132" description="lytic cellulose monooxygenase (C4-dehydrogenating)" evidence="16">
    <location>
        <begin position="21"/>
        <end position="299"/>
    </location>
</feature>
<name>A0A9P9IFF5_9PLEO</name>
<comment type="subcellular location">
    <subcellularLocation>
        <location evidence="2">Secreted</location>
    </subcellularLocation>
</comment>
<evidence type="ECO:0000256" key="11">
    <source>
        <dbReference type="ARBA" id="ARBA00023277"/>
    </source>
</evidence>
<evidence type="ECO:0000256" key="5">
    <source>
        <dbReference type="ARBA" id="ARBA00022729"/>
    </source>
</evidence>
<dbReference type="Gene3D" id="2.70.50.70">
    <property type="match status" value="1"/>
</dbReference>
<reference evidence="18" key="1">
    <citation type="journal article" date="2021" name="Nat. Commun.">
        <title>Genetic determinants of endophytism in the Arabidopsis root mycobiome.</title>
        <authorList>
            <person name="Mesny F."/>
            <person name="Miyauchi S."/>
            <person name="Thiergart T."/>
            <person name="Pickel B."/>
            <person name="Atanasova L."/>
            <person name="Karlsson M."/>
            <person name="Huettel B."/>
            <person name="Barry K.W."/>
            <person name="Haridas S."/>
            <person name="Chen C."/>
            <person name="Bauer D."/>
            <person name="Andreopoulos W."/>
            <person name="Pangilinan J."/>
            <person name="LaButti K."/>
            <person name="Riley R."/>
            <person name="Lipzen A."/>
            <person name="Clum A."/>
            <person name="Drula E."/>
            <person name="Henrissat B."/>
            <person name="Kohler A."/>
            <person name="Grigoriev I.V."/>
            <person name="Martin F.M."/>
            <person name="Hacquard S."/>
        </authorList>
    </citation>
    <scope>NUCLEOTIDE SEQUENCE</scope>
    <source>
        <strain evidence="18">MPI-CAGE-CH-0243</strain>
    </source>
</reference>
<evidence type="ECO:0000256" key="3">
    <source>
        <dbReference type="ARBA" id="ARBA00022525"/>
    </source>
</evidence>
<dbReference type="GO" id="GO:0004497">
    <property type="term" value="F:monooxygenase activity"/>
    <property type="evidence" value="ECO:0007669"/>
    <property type="project" value="UniProtKB-KW"/>
</dbReference>
<evidence type="ECO:0000256" key="13">
    <source>
        <dbReference type="ARBA" id="ARBA00044502"/>
    </source>
</evidence>
<evidence type="ECO:0000259" key="17">
    <source>
        <dbReference type="Pfam" id="PF03443"/>
    </source>
</evidence>
<keyword evidence="4" id="KW-0479">Metal-binding</keyword>
<dbReference type="GO" id="GO:0016787">
    <property type="term" value="F:hydrolase activity"/>
    <property type="evidence" value="ECO:0007669"/>
    <property type="project" value="UniProtKB-KW"/>
</dbReference>
<evidence type="ECO:0000256" key="7">
    <source>
        <dbReference type="ARBA" id="ARBA00023002"/>
    </source>
</evidence>
<dbReference type="GO" id="GO:0005576">
    <property type="term" value="C:extracellular region"/>
    <property type="evidence" value="ECO:0007669"/>
    <property type="project" value="UniProtKB-SubCell"/>
</dbReference>
<keyword evidence="10" id="KW-1015">Disulfide bond</keyword>
<protein>
    <recommendedName>
        <fullName evidence="15">lytic cellulose monooxygenase (C4-dehydrogenating)</fullName>
        <ecNumber evidence="15">1.14.99.56</ecNumber>
    </recommendedName>
</protein>
<evidence type="ECO:0000256" key="6">
    <source>
        <dbReference type="ARBA" id="ARBA00023001"/>
    </source>
</evidence>
<keyword evidence="8" id="KW-0186">Copper</keyword>
<evidence type="ECO:0000256" key="15">
    <source>
        <dbReference type="ARBA" id="ARBA00047174"/>
    </source>
</evidence>
<evidence type="ECO:0000313" key="18">
    <source>
        <dbReference type="EMBL" id="KAH7117977.1"/>
    </source>
</evidence>